<evidence type="ECO:0000313" key="3">
    <source>
        <dbReference type="Proteomes" id="UP000277580"/>
    </source>
</evidence>
<name>A0A3N4L311_9PEZI</name>
<feature type="region of interest" description="Disordered" evidence="1">
    <location>
        <begin position="267"/>
        <end position="313"/>
    </location>
</feature>
<dbReference type="OrthoDB" id="5288318at2759"/>
<protein>
    <submittedName>
        <fullName evidence="2">Uncharacterized protein</fullName>
    </submittedName>
</protein>
<sequence>MVLFYDLSANHSHSTAAQILHGTSSTTTTNAVTQERLNREHPLSRLLAAYPILAGMAQWLDHTDLESLSGACWQFRENMGQHRSGLLRMSLRCSNYKDGAGAVGDGGGGSGGAMRGRGPEWRAFRRSRCVRDMVAGCRRCGTPYCRNCIHKPSTTTLNCRSVPLCGPCGSLPPHPTTPARCTCDSTTWICKDCITYTYAGGGSSRIPFDVNWYFGGPLCLLCHEKPTEKLYRLHPVEKWVRTICTWCNGMVWSKKDIKDMEDMPTAAALGASSSSSSTAASTAVVATPPPPPPTDEEEEEDGRYTFHSSSCMG</sequence>
<gene>
    <name evidence="2" type="ORF">P167DRAFT_601686</name>
</gene>
<dbReference type="InParanoid" id="A0A3N4L311"/>
<proteinExistence type="predicted"/>
<dbReference type="Proteomes" id="UP000277580">
    <property type="component" value="Unassembled WGS sequence"/>
</dbReference>
<keyword evidence="3" id="KW-1185">Reference proteome</keyword>
<dbReference type="EMBL" id="ML119106">
    <property type="protein sequence ID" value="RPB17163.1"/>
    <property type="molecule type" value="Genomic_DNA"/>
</dbReference>
<evidence type="ECO:0000313" key="2">
    <source>
        <dbReference type="EMBL" id="RPB17163.1"/>
    </source>
</evidence>
<reference evidence="2 3" key="1">
    <citation type="journal article" date="2018" name="Nat. Ecol. Evol.">
        <title>Pezizomycetes genomes reveal the molecular basis of ectomycorrhizal truffle lifestyle.</title>
        <authorList>
            <person name="Murat C."/>
            <person name="Payen T."/>
            <person name="Noel B."/>
            <person name="Kuo A."/>
            <person name="Morin E."/>
            <person name="Chen J."/>
            <person name="Kohler A."/>
            <person name="Krizsan K."/>
            <person name="Balestrini R."/>
            <person name="Da Silva C."/>
            <person name="Montanini B."/>
            <person name="Hainaut M."/>
            <person name="Levati E."/>
            <person name="Barry K.W."/>
            <person name="Belfiori B."/>
            <person name="Cichocki N."/>
            <person name="Clum A."/>
            <person name="Dockter R.B."/>
            <person name="Fauchery L."/>
            <person name="Guy J."/>
            <person name="Iotti M."/>
            <person name="Le Tacon F."/>
            <person name="Lindquist E.A."/>
            <person name="Lipzen A."/>
            <person name="Malagnac F."/>
            <person name="Mello A."/>
            <person name="Molinier V."/>
            <person name="Miyauchi S."/>
            <person name="Poulain J."/>
            <person name="Riccioni C."/>
            <person name="Rubini A."/>
            <person name="Sitrit Y."/>
            <person name="Splivallo R."/>
            <person name="Traeger S."/>
            <person name="Wang M."/>
            <person name="Zifcakova L."/>
            <person name="Wipf D."/>
            <person name="Zambonelli A."/>
            <person name="Paolocci F."/>
            <person name="Nowrousian M."/>
            <person name="Ottonello S."/>
            <person name="Baldrian P."/>
            <person name="Spatafora J.W."/>
            <person name="Henrissat B."/>
            <person name="Nagy L.G."/>
            <person name="Aury J.M."/>
            <person name="Wincker P."/>
            <person name="Grigoriev I.V."/>
            <person name="Bonfante P."/>
            <person name="Martin F.M."/>
        </authorList>
    </citation>
    <scope>NUCLEOTIDE SEQUENCE [LARGE SCALE GENOMIC DNA]</scope>
    <source>
        <strain evidence="2 3">CCBAS932</strain>
    </source>
</reference>
<evidence type="ECO:0000256" key="1">
    <source>
        <dbReference type="SAM" id="MobiDB-lite"/>
    </source>
</evidence>
<dbReference type="STRING" id="1392247.A0A3N4L311"/>
<organism evidence="2 3">
    <name type="scientific">Morchella conica CCBAS932</name>
    <dbReference type="NCBI Taxonomy" id="1392247"/>
    <lineage>
        <taxon>Eukaryota</taxon>
        <taxon>Fungi</taxon>
        <taxon>Dikarya</taxon>
        <taxon>Ascomycota</taxon>
        <taxon>Pezizomycotina</taxon>
        <taxon>Pezizomycetes</taxon>
        <taxon>Pezizales</taxon>
        <taxon>Morchellaceae</taxon>
        <taxon>Morchella</taxon>
    </lineage>
</organism>
<feature type="compositionally biased region" description="Low complexity" evidence="1">
    <location>
        <begin position="267"/>
        <end position="286"/>
    </location>
</feature>
<dbReference type="AlphaFoldDB" id="A0A3N4L311"/>
<accession>A0A3N4L311</accession>